<dbReference type="EMBL" id="BORP01000003">
    <property type="protein sequence ID" value="GIO27262.1"/>
    <property type="molecule type" value="Genomic_DNA"/>
</dbReference>
<proteinExistence type="inferred from homology"/>
<dbReference type="NCBIfam" id="NF001095">
    <property type="entry name" value="PRK00124.1"/>
    <property type="match status" value="1"/>
</dbReference>
<evidence type="ECO:0000313" key="3">
    <source>
        <dbReference type="EMBL" id="GIO27262.1"/>
    </source>
</evidence>
<dbReference type="HAMAP" id="MF_00489">
    <property type="entry name" value="UPF0178"/>
    <property type="match status" value="1"/>
</dbReference>
<organism evidence="3 4">
    <name type="scientific">Ornithinibacillus bavariensis</name>
    <dbReference type="NCBI Taxonomy" id="545502"/>
    <lineage>
        <taxon>Bacteria</taxon>
        <taxon>Bacillati</taxon>
        <taxon>Bacillota</taxon>
        <taxon>Bacilli</taxon>
        <taxon>Bacillales</taxon>
        <taxon>Bacillaceae</taxon>
        <taxon>Ornithinibacillus</taxon>
    </lineage>
</organism>
<name>A0A919XA97_9BACI</name>
<dbReference type="PANTHER" id="PTHR35146">
    <property type="entry name" value="UPF0178 PROTEIN YAII"/>
    <property type="match status" value="1"/>
</dbReference>
<accession>A0A919XA97</accession>
<gene>
    <name evidence="3" type="ORF">J43TS3_18730</name>
</gene>
<dbReference type="RefSeq" id="WP_212920755.1">
    <property type="nucleotide sequence ID" value="NZ_BORP01000003.1"/>
</dbReference>
<evidence type="ECO:0000256" key="2">
    <source>
        <dbReference type="HAMAP-Rule" id="MF_00489"/>
    </source>
</evidence>
<dbReference type="InterPro" id="IPR003791">
    <property type="entry name" value="UPF0178"/>
</dbReference>
<dbReference type="PANTHER" id="PTHR35146:SF1">
    <property type="entry name" value="UPF0178 PROTEIN YAII"/>
    <property type="match status" value="1"/>
</dbReference>
<dbReference type="AlphaFoldDB" id="A0A919XA97"/>
<dbReference type="Proteomes" id="UP000676917">
    <property type="component" value="Unassembled WGS sequence"/>
</dbReference>
<evidence type="ECO:0000256" key="1">
    <source>
        <dbReference type="ARBA" id="ARBA00008522"/>
    </source>
</evidence>
<reference evidence="3" key="1">
    <citation type="submission" date="2021-03" db="EMBL/GenBank/DDBJ databases">
        <title>Antimicrobial resistance genes in bacteria isolated from Japanese honey, and their potential for conferring macrolide and lincosamide resistance in the American foulbrood pathogen Paenibacillus larvae.</title>
        <authorList>
            <person name="Okamoto M."/>
            <person name="Kumagai M."/>
            <person name="Kanamori H."/>
            <person name="Takamatsu D."/>
        </authorList>
    </citation>
    <scope>NUCLEOTIDE SEQUENCE</scope>
    <source>
        <strain evidence="3">J43TS3</strain>
    </source>
</reference>
<keyword evidence="4" id="KW-1185">Reference proteome</keyword>
<sequence length="155" mass="17527">MKIYVDADASPVKEVVISVAKKFDLQVVLVKSFSHFSNEETMEGVEIIYVDTGADAADYRIMQLAKRGDLIITQDYGLASLGLGKGCFVLHHMGFAYTNKNIDQLLETRHLSAKARRSGLKTKGPKPFTDEDRNKFRFLLENTIREKLTNEKNLE</sequence>
<comment type="caution">
    <text evidence="3">The sequence shown here is derived from an EMBL/GenBank/DDBJ whole genome shotgun (WGS) entry which is preliminary data.</text>
</comment>
<dbReference type="Pfam" id="PF02639">
    <property type="entry name" value="DUF188"/>
    <property type="match status" value="1"/>
</dbReference>
<comment type="similarity">
    <text evidence="1 2">Belongs to the UPF0178 family.</text>
</comment>
<protein>
    <recommendedName>
        <fullName evidence="2">UPF0178 protein J43TS3_18730</fullName>
    </recommendedName>
</protein>
<evidence type="ECO:0000313" key="4">
    <source>
        <dbReference type="Proteomes" id="UP000676917"/>
    </source>
</evidence>